<keyword evidence="6" id="KW-1185">Reference proteome</keyword>
<evidence type="ECO:0000313" key="5">
    <source>
        <dbReference type="EMBL" id="CAD7653146.1"/>
    </source>
</evidence>
<accession>A0A7R9QPK4</accession>
<dbReference type="Proteomes" id="UP000728032">
    <property type="component" value="Unassembled WGS sequence"/>
</dbReference>
<evidence type="ECO:0000256" key="3">
    <source>
        <dbReference type="ARBA" id="ARBA00023170"/>
    </source>
</evidence>
<keyword evidence="1" id="KW-0805">Transcription regulation</keyword>
<evidence type="ECO:0000256" key="4">
    <source>
        <dbReference type="SAM" id="MobiDB-lite"/>
    </source>
</evidence>
<dbReference type="EMBL" id="CAJPVJ010006321">
    <property type="protein sequence ID" value="CAG2170333.1"/>
    <property type="molecule type" value="Genomic_DNA"/>
</dbReference>
<organism evidence="5">
    <name type="scientific">Oppiella nova</name>
    <dbReference type="NCBI Taxonomy" id="334625"/>
    <lineage>
        <taxon>Eukaryota</taxon>
        <taxon>Metazoa</taxon>
        <taxon>Ecdysozoa</taxon>
        <taxon>Arthropoda</taxon>
        <taxon>Chelicerata</taxon>
        <taxon>Arachnida</taxon>
        <taxon>Acari</taxon>
        <taxon>Acariformes</taxon>
        <taxon>Sarcoptiformes</taxon>
        <taxon>Oribatida</taxon>
        <taxon>Brachypylina</taxon>
        <taxon>Oppioidea</taxon>
        <taxon>Oppiidae</taxon>
        <taxon>Oppiella</taxon>
    </lineage>
</organism>
<dbReference type="SUPFAM" id="SSF48508">
    <property type="entry name" value="Nuclear receptor ligand-binding domain"/>
    <property type="match status" value="1"/>
</dbReference>
<proteinExistence type="predicted"/>
<feature type="region of interest" description="Disordered" evidence="4">
    <location>
        <begin position="1"/>
        <end position="23"/>
    </location>
</feature>
<keyword evidence="3" id="KW-0675">Receptor</keyword>
<reference evidence="5" key="1">
    <citation type="submission" date="2020-11" db="EMBL/GenBank/DDBJ databases">
        <authorList>
            <person name="Tran Van P."/>
        </authorList>
    </citation>
    <scope>NUCLEOTIDE SEQUENCE</scope>
</reference>
<dbReference type="EMBL" id="OC921146">
    <property type="protein sequence ID" value="CAD7653146.1"/>
    <property type="molecule type" value="Genomic_DNA"/>
</dbReference>
<gene>
    <name evidence="5" type="ORF">ONB1V03_LOCUS9804</name>
</gene>
<evidence type="ECO:0000313" key="6">
    <source>
        <dbReference type="Proteomes" id="UP000728032"/>
    </source>
</evidence>
<dbReference type="AlphaFoldDB" id="A0A7R9QPK4"/>
<protein>
    <submittedName>
        <fullName evidence="5">Uncharacterized protein</fullName>
    </submittedName>
</protein>
<evidence type="ECO:0000256" key="2">
    <source>
        <dbReference type="ARBA" id="ARBA00023163"/>
    </source>
</evidence>
<evidence type="ECO:0000256" key="1">
    <source>
        <dbReference type="ARBA" id="ARBA00023015"/>
    </source>
</evidence>
<keyword evidence="2" id="KW-0804">Transcription</keyword>
<name>A0A7R9QPK4_9ACAR</name>
<sequence length="215" mass="25013">MTNKISYNAIDSTTTSPNDRSLDQSIDTYDTNTTLDIPDTFPDTPVDMDFNNQINSLLNDSIVNIYEDYELRQRVEQEFPVIPFVDRPIADHSNQLNELEGYRLQELVSVFGDLSHPLESVSVSVIYREVYETIGTKLEKLMLNVIKICQKLSTFTSICEEDRMSLIKYGCIDLSYMWLIPKLDYYQDHWKFTILTAIILFSADRPNLKHRHIVQ</sequence>
<dbReference type="InterPro" id="IPR035500">
    <property type="entry name" value="NHR-like_dom_sf"/>
</dbReference>
<dbReference type="Gene3D" id="1.10.565.10">
    <property type="entry name" value="Retinoid X Receptor"/>
    <property type="match status" value="1"/>
</dbReference>